<gene>
    <name evidence="2" type="ORF">SCF082_LOCUS25637</name>
</gene>
<name>A0ABP0M1J7_9DINO</name>
<evidence type="ECO:0000313" key="3">
    <source>
        <dbReference type="Proteomes" id="UP001642464"/>
    </source>
</evidence>
<protein>
    <submittedName>
        <fullName evidence="2">Uncharacterized protein</fullName>
    </submittedName>
</protein>
<feature type="non-terminal residue" evidence="2">
    <location>
        <position position="1"/>
    </location>
</feature>
<proteinExistence type="predicted"/>
<organism evidence="2 3">
    <name type="scientific">Durusdinium trenchii</name>
    <dbReference type="NCBI Taxonomy" id="1381693"/>
    <lineage>
        <taxon>Eukaryota</taxon>
        <taxon>Sar</taxon>
        <taxon>Alveolata</taxon>
        <taxon>Dinophyceae</taxon>
        <taxon>Suessiales</taxon>
        <taxon>Symbiodiniaceae</taxon>
        <taxon>Durusdinium</taxon>
    </lineage>
</organism>
<feature type="region of interest" description="Disordered" evidence="1">
    <location>
        <begin position="1"/>
        <end position="59"/>
    </location>
</feature>
<evidence type="ECO:0000313" key="2">
    <source>
        <dbReference type="EMBL" id="CAK9045373.1"/>
    </source>
</evidence>
<feature type="non-terminal residue" evidence="2">
    <location>
        <position position="59"/>
    </location>
</feature>
<comment type="caution">
    <text evidence="2">The sequence shown here is derived from an EMBL/GenBank/DDBJ whole genome shotgun (WGS) entry which is preliminary data.</text>
</comment>
<keyword evidence="3" id="KW-1185">Reference proteome</keyword>
<dbReference type="EMBL" id="CAXAMM010019302">
    <property type="protein sequence ID" value="CAK9045373.1"/>
    <property type="molecule type" value="Genomic_DNA"/>
</dbReference>
<sequence>RRQLSMCLTPTPGITRRLYGKSPDPRTATPATRGVTRRLHGKSPDPRTACVRHGEVPAR</sequence>
<reference evidence="2 3" key="1">
    <citation type="submission" date="2024-02" db="EMBL/GenBank/DDBJ databases">
        <authorList>
            <person name="Chen Y."/>
            <person name="Shah S."/>
            <person name="Dougan E. K."/>
            <person name="Thang M."/>
            <person name="Chan C."/>
        </authorList>
    </citation>
    <scope>NUCLEOTIDE SEQUENCE [LARGE SCALE GENOMIC DNA]</scope>
</reference>
<dbReference type="Proteomes" id="UP001642464">
    <property type="component" value="Unassembled WGS sequence"/>
</dbReference>
<accession>A0ABP0M1J7</accession>
<evidence type="ECO:0000256" key="1">
    <source>
        <dbReference type="SAM" id="MobiDB-lite"/>
    </source>
</evidence>